<gene>
    <name evidence="1" type="ORF">EV378_1548</name>
</gene>
<dbReference type="AlphaFoldDB" id="A0A4R1HU05"/>
<protein>
    <submittedName>
        <fullName evidence="1">Uncharacterized protein</fullName>
    </submittedName>
</protein>
<dbReference type="EMBL" id="SMFZ01000001">
    <property type="protein sequence ID" value="TCK25728.1"/>
    <property type="molecule type" value="Genomic_DNA"/>
</dbReference>
<keyword evidence="2" id="KW-1185">Reference proteome</keyword>
<proteinExistence type="predicted"/>
<reference evidence="1 2" key="1">
    <citation type="submission" date="2019-03" db="EMBL/GenBank/DDBJ databases">
        <title>Sequencing the genomes of 1000 actinobacteria strains.</title>
        <authorList>
            <person name="Klenk H.-P."/>
        </authorList>
    </citation>
    <scope>NUCLEOTIDE SEQUENCE [LARGE SCALE GENOMIC DNA]</scope>
    <source>
        <strain evidence="1 2">DSM 44969</strain>
    </source>
</reference>
<name>A0A4R1HU05_PSEEN</name>
<evidence type="ECO:0000313" key="2">
    <source>
        <dbReference type="Proteomes" id="UP000295560"/>
    </source>
</evidence>
<organism evidence="1 2">
    <name type="scientific">Pseudonocardia endophytica</name>
    <dbReference type="NCBI Taxonomy" id="401976"/>
    <lineage>
        <taxon>Bacteria</taxon>
        <taxon>Bacillati</taxon>
        <taxon>Actinomycetota</taxon>
        <taxon>Actinomycetes</taxon>
        <taxon>Pseudonocardiales</taxon>
        <taxon>Pseudonocardiaceae</taxon>
        <taxon>Pseudonocardia</taxon>
    </lineage>
</organism>
<sequence length="30" mass="3241">MTAPAGLVRLLTRRRHIDLCLINGGVCPGH</sequence>
<evidence type="ECO:0000313" key="1">
    <source>
        <dbReference type="EMBL" id="TCK25728.1"/>
    </source>
</evidence>
<comment type="caution">
    <text evidence="1">The sequence shown here is derived from an EMBL/GenBank/DDBJ whole genome shotgun (WGS) entry which is preliminary data.</text>
</comment>
<accession>A0A4R1HU05</accession>
<dbReference type="Proteomes" id="UP000295560">
    <property type="component" value="Unassembled WGS sequence"/>
</dbReference>